<keyword evidence="4" id="KW-0862">Zinc</keyword>
<dbReference type="Gene3D" id="3.40.50.620">
    <property type="entry name" value="HUPs"/>
    <property type="match status" value="1"/>
</dbReference>
<keyword evidence="3 7" id="KW-0547">Nucleotide-binding</keyword>
<evidence type="ECO:0000313" key="12">
    <source>
        <dbReference type="Proteomes" id="UP000818603"/>
    </source>
</evidence>
<dbReference type="NCBIfam" id="NF004315">
    <property type="entry name" value="PRK05710.1-4"/>
    <property type="match status" value="1"/>
</dbReference>
<evidence type="ECO:0000256" key="7">
    <source>
        <dbReference type="RuleBase" id="RU363037"/>
    </source>
</evidence>
<dbReference type="GO" id="GO:0006424">
    <property type="term" value="P:glutamyl-tRNA aminoacylation"/>
    <property type="evidence" value="ECO:0007669"/>
    <property type="project" value="TreeGrafter"/>
</dbReference>
<evidence type="ECO:0000256" key="5">
    <source>
        <dbReference type="ARBA" id="ARBA00022840"/>
    </source>
</evidence>
<gene>
    <name evidence="10" type="ORF">FF098_001380</name>
    <name evidence="9" type="ORF">GCM10011355_02790</name>
</gene>
<evidence type="ECO:0000256" key="1">
    <source>
        <dbReference type="ARBA" id="ARBA00022598"/>
    </source>
</evidence>
<evidence type="ECO:0000313" key="11">
    <source>
        <dbReference type="Proteomes" id="UP000621856"/>
    </source>
</evidence>
<dbReference type="InterPro" id="IPR001412">
    <property type="entry name" value="aa-tRNA-synth_I_CS"/>
</dbReference>
<dbReference type="InterPro" id="IPR020058">
    <property type="entry name" value="Glu/Gln-tRNA-synth_Ib_cat-dom"/>
</dbReference>
<evidence type="ECO:0000313" key="10">
    <source>
        <dbReference type="EMBL" id="NHK26555.1"/>
    </source>
</evidence>
<dbReference type="Proteomes" id="UP000818603">
    <property type="component" value="Unassembled WGS sequence"/>
</dbReference>
<keyword evidence="6 7" id="KW-0030">Aminoacyl-tRNA synthetase</keyword>
<dbReference type="PROSITE" id="PS00178">
    <property type="entry name" value="AA_TRNA_LIGASE_I"/>
    <property type="match status" value="1"/>
</dbReference>
<dbReference type="PANTHER" id="PTHR43311:SF1">
    <property type="entry name" value="GLUTAMYL-Q TRNA(ASP) SYNTHETASE"/>
    <property type="match status" value="1"/>
</dbReference>
<dbReference type="Proteomes" id="UP000621856">
    <property type="component" value="Unassembled WGS sequence"/>
</dbReference>
<dbReference type="EMBL" id="VCJR02000001">
    <property type="protein sequence ID" value="NHK26555.1"/>
    <property type="molecule type" value="Genomic_DNA"/>
</dbReference>
<comment type="similarity">
    <text evidence="7">Belongs to the class-I aminoacyl-tRNA synthetase family.</text>
</comment>
<keyword evidence="7" id="KW-0648">Protein biosynthesis</keyword>
<proteinExistence type="inferred from homology"/>
<dbReference type="GO" id="GO:0005829">
    <property type="term" value="C:cytosol"/>
    <property type="evidence" value="ECO:0007669"/>
    <property type="project" value="TreeGrafter"/>
</dbReference>
<organism evidence="9 11">
    <name type="scientific">Aquisalinus luteolus</name>
    <dbReference type="NCBI Taxonomy" id="1566827"/>
    <lineage>
        <taxon>Bacteria</taxon>
        <taxon>Pseudomonadati</taxon>
        <taxon>Pseudomonadota</taxon>
        <taxon>Alphaproteobacteria</taxon>
        <taxon>Parvularculales</taxon>
        <taxon>Parvularculaceae</taxon>
        <taxon>Aquisalinus</taxon>
    </lineage>
</organism>
<dbReference type="GO" id="GO:0005524">
    <property type="term" value="F:ATP binding"/>
    <property type="evidence" value="ECO:0007669"/>
    <property type="project" value="UniProtKB-KW"/>
</dbReference>
<dbReference type="AlphaFoldDB" id="A0A8J3ET29"/>
<dbReference type="PRINTS" id="PR00987">
    <property type="entry name" value="TRNASYNTHGLU"/>
</dbReference>
<evidence type="ECO:0000256" key="3">
    <source>
        <dbReference type="ARBA" id="ARBA00022741"/>
    </source>
</evidence>
<keyword evidence="12" id="KW-1185">Reference proteome</keyword>
<keyword evidence="5 7" id="KW-0067">ATP-binding</keyword>
<protein>
    <submittedName>
        <fullName evidence="9">tRNA glutamyl-Q(34) synthetase GluQRS</fullName>
        <ecNumber evidence="10">6.1.1.-</ecNumber>
    </submittedName>
</protein>
<evidence type="ECO:0000313" key="9">
    <source>
        <dbReference type="EMBL" id="GGH92694.1"/>
    </source>
</evidence>
<keyword evidence="2" id="KW-0479">Metal-binding</keyword>
<dbReference type="PANTHER" id="PTHR43311">
    <property type="entry name" value="GLUTAMATE--TRNA LIGASE"/>
    <property type="match status" value="1"/>
</dbReference>
<dbReference type="InterPro" id="IPR014729">
    <property type="entry name" value="Rossmann-like_a/b/a_fold"/>
</dbReference>
<dbReference type="RefSeq" id="WP_155136300.1">
    <property type="nucleotide sequence ID" value="NZ_BMGZ01000001.1"/>
</dbReference>
<reference evidence="9" key="3">
    <citation type="submission" date="2020-09" db="EMBL/GenBank/DDBJ databases">
        <authorList>
            <person name="Sun Q."/>
            <person name="Zhou Y."/>
        </authorList>
    </citation>
    <scope>NUCLEOTIDE SEQUENCE</scope>
    <source>
        <strain evidence="9">CGMCC 1.14984</strain>
    </source>
</reference>
<name>A0A8J3ET29_9PROT</name>
<evidence type="ECO:0000256" key="4">
    <source>
        <dbReference type="ARBA" id="ARBA00022833"/>
    </source>
</evidence>
<dbReference type="InterPro" id="IPR000924">
    <property type="entry name" value="Glu/Gln-tRNA-synth"/>
</dbReference>
<evidence type="ECO:0000256" key="6">
    <source>
        <dbReference type="ARBA" id="ARBA00023146"/>
    </source>
</evidence>
<dbReference type="EMBL" id="BMGZ01000001">
    <property type="protein sequence ID" value="GGH92694.1"/>
    <property type="molecule type" value="Genomic_DNA"/>
</dbReference>
<dbReference type="InterPro" id="IPR049940">
    <property type="entry name" value="GluQ/Sye"/>
</dbReference>
<evidence type="ECO:0000256" key="2">
    <source>
        <dbReference type="ARBA" id="ARBA00022723"/>
    </source>
</evidence>
<dbReference type="SUPFAM" id="SSF52374">
    <property type="entry name" value="Nucleotidylyl transferase"/>
    <property type="match status" value="1"/>
</dbReference>
<accession>A0A8J3ET29</accession>
<reference evidence="9" key="1">
    <citation type="journal article" date="2014" name="Int. J. Syst. Evol. Microbiol.">
        <title>Complete genome sequence of Corynebacterium casei LMG S-19264T (=DSM 44701T), isolated from a smear-ripened cheese.</title>
        <authorList>
            <consortium name="US DOE Joint Genome Institute (JGI-PGF)"/>
            <person name="Walter F."/>
            <person name="Albersmeier A."/>
            <person name="Kalinowski J."/>
            <person name="Ruckert C."/>
        </authorList>
    </citation>
    <scope>NUCLEOTIDE SEQUENCE</scope>
    <source>
        <strain evidence="9">CGMCC 1.14984</strain>
    </source>
</reference>
<evidence type="ECO:0000259" key="8">
    <source>
        <dbReference type="Pfam" id="PF00749"/>
    </source>
</evidence>
<sequence>MSDFVTRFAPSPTGHMHVGTAFAALQVWEAAQAAGGRFILRIEDIDRTRCLPEYTQAKLEDLAWLGLEWDEPVRIQSQHLADYDAALAPLIEKMLVYRCFLTRKEIAAEITRAPHLGAEGPEGPVFMGGPLPAEMEQEKLRAGEPFAWRLSMDAVRQHLGDDFDTLSFIEEGEGPSGESGEIHATPEIFGDVIIARKDIGTSYHLACTHDDALQGITHVIRGQDLFFSTHLHRLIQRLLGFPEPIYRHHRLLTGRDGKKFSKRDQSLTIRALREAGETPATIRQRWFHS</sequence>
<comment type="caution">
    <text evidence="9">The sequence shown here is derived from an EMBL/GenBank/DDBJ whole genome shotgun (WGS) entry which is preliminary data.</text>
</comment>
<dbReference type="EC" id="6.1.1.-" evidence="10"/>
<feature type="domain" description="Glutamyl/glutaminyl-tRNA synthetase class Ib catalytic" evidence="8">
    <location>
        <begin position="5"/>
        <end position="281"/>
    </location>
</feature>
<dbReference type="Pfam" id="PF00749">
    <property type="entry name" value="tRNA-synt_1c"/>
    <property type="match status" value="1"/>
</dbReference>
<dbReference type="GO" id="GO:0004818">
    <property type="term" value="F:glutamate-tRNA ligase activity"/>
    <property type="evidence" value="ECO:0007669"/>
    <property type="project" value="TreeGrafter"/>
</dbReference>
<keyword evidence="1 7" id="KW-0436">Ligase</keyword>
<reference evidence="10 12" key="2">
    <citation type="submission" date="2020-02" db="EMBL/GenBank/DDBJ databases">
        <title>Genome sequence of Parvularcula flava strain NH6-79.</title>
        <authorList>
            <person name="Abdul Karim M.H."/>
            <person name="Lam M.Q."/>
            <person name="Chen S.J."/>
            <person name="Yahya A."/>
            <person name="Shahir S."/>
            <person name="Shamsir M.S."/>
            <person name="Chong C.S."/>
        </authorList>
    </citation>
    <scope>NUCLEOTIDE SEQUENCE [LARGE SCALE GENOMIC DNA]</scope>
    <source>
        <strain evidence="10 12">NH6-79</strain>
    </source>
</reference>